<dbReference type="PANTHER" id="PTHR45586">
    <property type="entry name" value="TPR REPEAT-CONTAINING PROTEIN PA4667"/>
    <property type="match status" value="1"/>
</dbReference>
<organism evidence="5 6">
    <name type="scientific">Candidatus Marimicrobium litorale</name>
    <dbReference type="NCBI Taxonomy" id="2518991"/>
    <lineage>
        <taxon>Bacteria</taxon>
        <taxon>Pseudomonadati</taxon>
        <taxon>Pseudomonadota</taxon>
        <taxon>Gammaproteobacteria</taxon>
        <taxon>Cellvibrionales</taxon>
        <taxon>Halieaceae</taxon>
        <taxon>Marimicrobium</taxon>
    </lineage>
</organism>
<keyword evidence="6" id="KW-1185">Reference proteome</keyword>
<accession>A0ABT3T0V9</accession>
<dbReference type="PROSITE" id="PS51257">
    <property type="entry name" value="PROKAR_LIPOPROTEIN"/>
    <property type="match status" value="1"/>
</dbReference>
<protein>
    <submittedName>
        <fullName evidence="5">Tetratricopeptide repeat protein</fullName>
    </submittedName>
</protein>
<evidence type="ECO:0000313" key="5">
    <source>
        <dbReference type="EMBL" id="MCX2975891.1"/>
    </source>
</evidence>
<dbReference type="InterPro" id="IPR019734">
    <property type="entry name" value="TPR_rpt"/>
</dbReference>
<evidence type="ECO:0000256" key="3">
    <source>
        <dbReference type="PROSITE-ProRule" id="PRU00339"/>
    </source>
</evidence>
<feature type="repeat" description="TPR" evidence="3">
    <location>
        <begin position="940"/>
        <end position="973"/>
    </location>
</feature>
<feature type="repeat" description="TPR" evidence="3">
    <location>
        <begin position="568"/>
        <end position="601"/>
    </location>
</feature>
<sequence>MSCSRDKQLPVGLRSGLAGLSWALLVLMGQGCSREPTVDEHMEVARALLAEAEGQIVMMRRQTRMEANTALKAVLKKDRANIEATTILGLTLFDMGQYADAENKLDRAIALGAAPSVVTPKLAQALLILGEFERLDELTLNGLAPEGRSTVQAAKALSMIYRDNMPIAVELMNAVRQNEAISPFAAVAEARLVIETQGYAEARELLLAQLKRLPNYVPALNLLGDVQSMLGQPAAAMKAYMRVSDLSENSMAPSLNALLMRVYSGNYRRALQETKRAESSERQVVTNDGWRFMRGLLELQGQSLGEARKRLMKVESLIDYPLTFYYLAALDLEEGTPEFALSHINQYLRFIPGASTGTKLAAKLELSLGGYARAEYLMHRLLSRYPDDEEALALYAQAQSRQAQYHEEIATLTRLLKLDPASHVIRARLASAYLHLGSENIDLADIPEIFYLRPMEPREEPPAISSKVNSTDEQAQAPDDAPAKGGRLNGDFSWRSIVAALPGRIEATAVRYVVAEQVGRTILEKILSEDPGYESADILLVLNHLRHDRIEEAVVAAEAYRKRSPSSAVAYDLLGRALQASGREAAAITAFKNALSLRPGYPDAARGLADFERSAGDIDAARDYYKEILSHYPENSRSGMELAGTYGEQGMTMAMLETLEETRLANRRAAGPYLSQLRYQLALGEVEAGSLIVSGMTETQRVDLDALATMAAWEITRGRYDQALVNLLRLTNERPDVAHYHYLKAKAYALLGDRKRTLSELARTIELDSGHFFATLATARLELAEGDAEAFRRSLETLEAIAPNNLDVMKLSAVYADSRGDSAIAQALLEKVLHRHAVTENLVALAGYLMLEDNLKSAESYLRVWLDERPDDLVAREKLAEVYMRQSRIEDAMAQYRIILKRMPAHVAALNNLALLLTEDDPANAIEYAENALRFSGGASAVLDTLAMAQLKNQQVVEAKRSIERALSLSPDNANMQFHQAQIMHASGDRAGAIDALEKLLATTAEFPQRQEVRAYLDSLD</sequence>
<dbReference type="InterPro" id="IPR051012">
    <property type="entry name" value="CellSynth/LPSAsmb/PSIAsmb"/>
</dbReference>
<evidence type="ECO:0000256" key="2">
    <source>
        <dbReference type="ARBA" id="ARBA00022803"/>
    </source>
</evidence>
<dbReference type="EMBL" id="SHNO01000001">
    <property type="protein sequence ID" value="MCX2975891.1"/>
    <property type="molecule type" value="Genomic_DNA"/>
</dbReference>
<feature type="region of interest" description="Disordered" evidence="4">
    <location>
        <begin position="460"/>
        <end position="488"/>
    </location>
</feature>
<name>A0ABT3T0V9_9GAMM</name>
<gene>
    <name evidence="5" type="ORF">EYC82_00800</name>
</gene>
<keyword evidence="1" id="KW-0677">Repeat</keyword>
<evidence type="ECO:0000256" key="4">
    <source>
        <dbReference type="SAM" id="MobiDB-lite"/>
    </source>
</evidence>
<evidence type="ECO:0000256" key="1">
    <source>
        <dbReference type="ARBA" id="ARBA00022737"/>
    </source>
</evidence>
<dbReference type="Pfam" id="PF13432">
    <property type="entry name" value="TPR_16"/>
    <property type="match status" value="2"/>
</dbReference>
<keyword evidence="2 3" id="KW-0802">TPR repeat</keyword>
<dbReference type="Proteomes" id="UP001143304">
    <property type="component" value="Unassembled WGS sequence"/>
</dbReference>
<reference evidence="5" key="1">
    <citation type="submission" date="2019-02" db="EMBL/GenBank/DDBJ databases">
        <authorList>
            <person name="Li S.-H."/>
        </authorList>
    </citation>
    <scope>NUCLEOTIDE SEQUENCE</scope>
    <source>
        <strain evidence="5">IMCC11814</strain>
    </source>
</reference>
<dbReference type="PANTHER" id="PTHR45586:SF1">
    <property type="entry name" value="LIPOPOLYSACCHARIDE ASSEMBLY PROTEIN B"/>
    <property type="match status" value="1"/>
</dbReference>
<dbReference type="SUPFAM" id="SSF48452">
    <property type="entry name" value="TPR-like"/>
    <property type="match status" value="4"/>
</dbReference>
<dbReference type="InterPro" id="IPR011990">
    <property type="entry name" value="TPR-like_helical_dom_sf"/>
</dbReference>
<dbReference type="Gene3D" id="1.25.40.10">
    <property type="entry name" value="Tetratricopeptide repeat domain"/>
    <property type="match status" value="5"/>
</dbReference>
<comment type="caution">
    <text evidence="5">The sequence shown here is derived from an EMBL/GenBank/DDBJ whole genome shotgun (WGS) entry which is preliminary data.</text>
</comment>
<proteinExistence type="predicted"/>
<dbReference type="PROSITE" id="PS50005">
    <property type="entry name" value="TPR"/>
    <property type="match status" value="2"/>
</dbReference>
<evidence type="ECO:0000313" key="6">
    <source>
        <dbReference type="Proteomes" id="UP001143304"/>
    </source>
</evidence>
<dbReference type="Pfam" id="PF14559">
    <property type="entry name" value="TPR_19"/>
    <property type="match status" value="1"/>
</dbReference>
<dbReference type="SMART" id="SM00028">
    <property type="entry name" value="TPR"/>
    <property type="match status" value="10"/>
</dbReference>